<evidence type="ECO:0000313" key="2">
    <source>
        <dbReference type="EMBL" id="ESO97782.1"/>
    </source>
</evidence>
<organism evidence="2 3">
    <name type="scientific">Lottia gigantea</name>
    <name type="common">Giant owl limpet</name>
    <dbReference type="NCBI Taxonomy" id="225164"/>
    <lineage>
        <taxon>Eukaryota</taxon>
        <taxon>Metazoa</taxon>
        <taxon>Spiralia</taxon>
        <taxon>Lophotrochozoa</taxon>
        <taxon>Mollusca</taxon>
        <taxon>Gastropoda</taxon>
        <taxon>Patellogastropoda</taxon>
        <taxon>Lottioidea</taxon>
        <taxon>Lottiidae</taxon>
        <taxon>Lottia</taxon>
    </lineage>
</organism>
<dbReference type="KEGG" id="lgi:LOTGIDRAFT_79214"/>
<dbReference type="InterPro" id="IPR011333">
    <property type="entry name" value="SKP1/BTB/POZ_sf"/>
</dbReference>
<dbReference type="Proteomes" id="UP000030746">
    <property type="component" value="Unassembled WGS sequence"/>
</dbReference>
<gene>
    <name evidence="2" type="ORF">LOTGIDRAFT_79214</name>
</gene>
<feature type="domain" description="BTB" evidence="1">
    <location>
        <begin position="1"/>
        <end position="98"/>
    </location>
</feature>
<keyword evidence="3" id="KW-1185">Reference proteome</keyword>
<dbReference type="OMA" id="YKTLTRC"/>
<evidence type="ECO:0000259" key="1">
    <source>
        <dbReference type="SMART" id="SM00225"/>
    </source>
</evidence>
<dbReference type="OrthoDB" id="2414723at2759"/>
<proteinExistence type="predicted"/>
<dbReference type="Pfam" id="PF02214">
    <property type="entry name" value="BTB_2"/>
    <property type="match status" value="1"/>
</dbReference>
<dbReference type="PANTHER" id="PTHR14499">
    <property type="entry name" value="POTASSIUM CHANNEL TETRAMERIZATION DOMAIN-CONTAINING"/>
    <property type="match status" value="1"/>
</dbReference>
<dbReference type="EMBL" id="KB201304">
    <property type="protein sequence ID" value="ESO97782.1"/>
    <property type="molecule type" value="Genomic_DNA"/>
</dbReference>
<dbReference type="InterPro" id="IPR000210">
    <property type="entry name" value="BTB/POZ_dom"/>
</dbReference>
<dbReference type="CTD" id="20252380"/>
<feature type="non-terminal residue" evidence="2">
    <location>
        <position position="1"/>
    </location>
</feature>
<protein>
    <recommendedName>
        <fullName evidence="1">BTB domain-containing protein</fullName>
    </recommendedName>
</protein>
<reference evidence="2 3" key="1">
    <citation type="journal article" date="2013" name="Nature">
        <title>Insights into bilaterian evolution from three spiralian genomes.</title>
        <authorList>
            <person name="Simakov O."/>
            <person name="Marletaz F."/>
            <person name="Cho S.J."/>
            <person name="Edsinger-Gonzales E."/>
            <person name="Havlak P."/>
            <person name="Hellsten U."/>
            <person name="Kuo D.H."/>
            <person name="Larsson T."/>
            <person name="Lv J."/>
            <person name="Arendt D."/>
            <person name="Savage R."/>
            <person name="Osoegawa K."/>
            <person name="de Jong P."/>
            <person name="Grimwood J."/>
            <person name="Chapman J.A."/>
            <person name="Shapiro H."/>
            <person name="Aerts A."/>
            <person name="Otillar R.P."/>
            <person name="Terry A.Y."/>
            <person name="Boore J.L."/>
            <person name="Grigoriev I.V."/>
            <person name="Lindberg D.R."/>
            <person name="Seaver E.C."/>
            <person name="Weisblat D.A."/>
            <person name="Putnam N.H."/>
            <person name="Rokhsar D.S."/>
        </authorList>
    </citation>
    <scope>NUCLEOTIDE SEQUENCE [LARGE SCALE GENOMIC DNA]</scope>
</reference>
<dbReference type="GeneID" id="20252380"/>
<dbReference type="RefSeq" id="XP_009051350.1">
    <property type="nucleotide sequence ID" value="XM_009053102.1"/>
</dbReference>
<evidence type="ECO:0000313" key="3">
    <source>
        <dbReference type="Proteomes" id="UP000030746"/>
    </source>
</evidence>
<sequence length="99" mass="11217">DCITLNVGGYLYTTTKSTLCKYPDSMLGVMMSGKFDTSIDSNGHRFIDRDGAMFQHVLNFLRSSHLSLPSDFKTFDLLSIEADFYQIQPLIEAINQIKQ</sequence>
<dbReference type="HOGENOM" id="CLU_124090_2_0_1"/>
<dbReference type="CDD" id="cd18365">
    <property type="entry name" value="BTB_POZ_KCTD6_like"/>
    <property type="match status" value="1"/>
</dbReference>
<dbReference type="Gene3D" id="3.30.710.10">
    <property type="entry name" value="Potassium Channel Kv1.1, Chain A"/>
    <property type="match status" value="1"/>
</dbReference>
<feature type="non-terminal residue" evidence="2">
    <location>
        <position position="99"/>
    </location>
</feature>
<dbReference type="AlphaFoldDB" id="V4AKW4"/>
<dbReference type="SUPFAM" id="SSF54695">
    <property type="entry name" value="POZ domain"/>
    <property type="match status" value="1"/>
</dbReference>
<accession>V4AKW4</accession>
<name>V4AKW4_LOTGI</name>
<dbReference type="InterPro" id="IPR003131">
    <property type="entry name" value="T1-type_BTB"/>
</dbReference>
<dbReference type="SMART" id="SM00225">
    <property type="entry name" value="BTB"/>
    <property type="match status" value="1"/>
</dbReference>
<dbReference type="GO" id="GO:0051260">
    <property type="term" value="P:protein homooligomerization"/>
    <property type="evidence" value="ECO:0007669"/>
    <property type="project" value="InterPro"/>
</dbReference>
<dbReference type="STRING" id="225164.V4AKW4"/>
<dbReference type="PANTHER" id="PTHR14499:SF144">
    <property type="entry name" value="POTASSIUM CHANNEL TETRAMERISATION-TYPE BTB DOMAIN-CONTAINING PROTEIN"/>
    <property type="match status" value="1"/>
</dbReference>